<evidence type="ECO:0000313" key="15">
    <source>
        <dbReference type="EMBL" id="CEP61931.1"/>
    </source>
</evidence>
<comment type="subcellular location">
    <subcellularLocation>
        <location evidence="1 14">Mitochondrion inner membrane</location>
        <topology evidence="1 14">Multi-pass membrane protein</topology>
    </subcellularLocation>
</comment>
<dbReference type="Gene3D" id="2.40.128.330">
    <property type="match status" value="1"/>
</dbReference>
<comment type="subunit">
    <text evidence="13">Forms homooligomers. Interacts with MRS2.</text>
</comment>
<evidence type="ECO:0000256" key="5">
    <source>
        <dbReference type="ARBA" id="ARBA00022792"/>
    </source>
</evidence>
<dbReference type="PANTHER" id="PTHR13890">
    <property type="entry name" value="RNA SPLICING PROTEIN MRS2, MITOCHONDRIAL"/>
    <property type="match status" value="1"/>
</dbReference>
<evidence type="ECO:0000256" key="11">
    <source>
        <dbReference type="ARBA" id="ARBA00023136"/>
    </source>
</evidence>
<keyword evidence="9 14" id="KW-0406">Ion transport</keyword>
<dbReference type="PANTHER" id="PTHR13890:SF0">
    <property type="entry name" value="MAGNESIUM TRANSPORTER MRS2 HOMOLOG, MITOCHONDRIAL"/>
    <property type="match status" value="1"/>
</dbReference>
<evidence type="ECO:0000256" key="12">
    <source>
        <dbReference type="ARBA" id="ARBA00037564"/>
    </source>
</evidence>
<keyword evidence="7" id="KW-0809">Transit peptide</keyword>
<keyword evidence="5 14" id="KW-0999">Mitochondrion inner membrane</keyword>
<proteinExistence type="inferred from homology"/>
<comment type="function">
    <text evidence="12">Mitochondrial inner membrane magnesium transporter required for mitochondrial magnesium homeostasis. Modulates the conductance of the MRS2 channel. Involved in the splicing of mRNA group II introns in mitochondria by affecting mitochondrial magnesium concentrations, which are critical for group II intron splicing.</text>
</comment>
<evidence type="ECO:0000256" key="2">
    <source>
        <dbReference type="ARBA" id="ARBA00009765"/>
    </source>
</evidence>
<gene>
    <name evidence="15" type="ORF">LALA0_S04e03906g</name>
</gene>
<evidence type="ECO:0000256" key="1">
    <source>
        <dbReference type="ARBA" id="ARBA00004448"/>
    </source>
</evidence>
<feature type="transmembrane region" description="Helical" evidence="14">
    <location>
        <begin position="357"/>
        <end position="378"/>
    </location>
</feature>
<evidence type="ECO:0000256" key="9">
    <source>
        <dbReference type="ARBA" id="ARBA00023065"/>
    </source>
</evidence>
<dbReference type="EMBL" id="LN736363">
    <property type="protein sequence ID" value="CEP61931.1"/>
    <property type="molecule type" value="Genomic_DNA"/>
</dbReference>
<dbReference type="Proteomes" id="UP000054304">
    <property type="component" value="Unassembled WGS sequence"/>
</dbReference>
<evidence type="ECO:0000256" key="14">
    <source>
        <dbReference type="RuleBase" id="RU366042"/>
    </source>
</evidence>
<evidence type="ECO:0000313" key="16">
    <source>
        <dbReference type="Proteomes" id="UP000054304"/>
    </source>
</evidence>
<reference evidence="15 16" key="1">
    <citation type="submission" date="2014-12" db="EMBL/GenBank/DDBJ databases">
        <authorList>
            <person name="Neuveglise Cecile"/>
        </authorList>
    </citation>
    <scope>NUCLEOTIDE SEQUENCE [LARGE SCALE GENOMIC DNA]</scope>
    <source>
        <strain evidence="15 16">CBS 12615</strain>
    </source>
</reference>
<dbReference type="HOGENOM" id="CLU_025144_1_0_1"/>
<dbReference type="InterPro" id="IPR039204">
    <property type="entry name" value="MRS2-like"/>
</dbReference>
<dbReference type="AlphaFoldDB" id="A0A0C7N1S5"/>
<dbReference type="FunFam" id="2.40.128.330:FF:000002">
    <property type="entry name" value="Inner membrane magnesium transporter mrs2"/>
    <property type="match status" value="1"/>
</dbReference>
<evidence type="ECO:0000256" key="7">
    <source>
        <dbReference type="ARBA" id="ARBA00022946"/>
    </source>
</evidence>
<evidence type="ECO:0000256" key="4">
    <source>
        <dbReference type="ARBA" id="ARBA00022692"/>
    </source>
</evidence>
<dbReference type="FunFam" id="1.20.58.340:FF:000005">
    <property type="entry name" value="Inner membrane magnesium transporter MRS2"/>
    <property type="match status" value="1"/>
</dbReference>
<keyword evidence="8 14" id="KW-1133">Transmembrane helix</keyword>
<dbReference type="Gene3D" id="1.20.58.340">
    <property type="entry name" value="Magnesium transport protein CorA, transmembrane region"/>
    <property type="match status" value="1"/>
</dbReference>
<keyword evidence="16" id="KW-1185">Reference proteome</keyword>
<dbReference type="GO" id="GO:0015095">
    <property type="term" value="F:magnesium ion transmembrane transporter activity"/>
    <property type="evidence" value="ECO:0007669"/>
    <property type="project" value="EnsemblFungi"/>
</dbReference>
<evidence type="ECO:0000256" key="3">
    <source>
        <dbReference type="ARBA" id="ARBA00022448"/>
    </source>
</evidence>
<evidence type="ECO:0000256" key="8">
    <source>
        <dbReference type="ARBA" id="ARBA00022989"/>
    </source>
</evidence>
<comment type="similarity">
    <text evidence="2 14">Belongs to the CorA metal ion transporter (MIT) (TC 1.A.35) family.</text>
</comment>
<keyword evidence="10" id="KW-0496">Mitochondrion</keyword>
<sequence length="397" mass="44964">MRLGNALLHVSGCLRRLPRASSPFRRSLVRFQSSSSSSSSSTAVLLQKNLAQRNNSLFNYGNDTLRCTILDSQGNVGIPSLEVKREDLISMHGLLPRDLRKIEKSRKKDLVPILLVRENSIFISLLTIRALVKSDQVILFDSVGLSLESSAHRTFLNDLTMRLRNQDVNGIYKDPLPYEFRALESIFVSALSNMSAEMKVHLTLTRGILQDLEYSITRDKLRFLLIQNKRLSQFHKKASLMGEMIDDLLDQDDVLSDMYLSSKQVGKYRDEKDHTEIEMLLETYYAHVDEVVQTVGNTISDVRTTEEIINIILDANRNQLMLLGLRFSIGLLSMGCALYVASLYGMNVENYIEETDYGFFVVTAVGVISMGLIFGYSVRQLHKLQKMTLTGSSKHHV</sequence>
<evidence type="ECO:0000256" key="6">
    <source>
        <dbReference type="ARBA" id="ARBA00022842"/>
    </source>
</evidence>
<dbReference type="GO" id="GO:0005743">
    <property type="term" value="C:mitochondrial inner membrane"/>
    <property type="evidence" value="ECO:0007669"/>
    <property type="project" value="UniProtKB-SubCell"/>
</dbReference>
<dbReference type="GO" id="GO:0045016">
    <property type="term" value="P:mitochondrial magnesium ion transmembrane transport"/>
    <property type="evidence" value="ECO:0007669"/>
    <property type="project" value="EnsemblFungi"/>
</dbReference>
<dbReference type="RefSeq" id="XP_022628163.1">
    <property type="nucleotide sequence ID" value="XM_022772728.1"/>
</dbReference>
<organism evidence="15 16">
    <name type="scientific">Lachancea lanzarotensis</name>
    <dbReference type="NCBI Taxonomy" id="1245769"/>
    <lineage>
        <taxon>Eukaryota</taxon>
        <taxon>Fungi</taxon>
        <taxon>Dikarya</taxon>
        <taxon>Ascomycota</taxon>
        <taxon>Saccharomycotina</taxon>
        <taxon>Saccharomycetes</taxon>
        <taxon>Saccharomycetales</taxon>
        <taxon>Saccharomycetaceae</taxon>
        <taxon>Lachancea</taxon>
    </lineage>
</organism>
<dbReference type="OrthoDB" id="10251508at2759"/>
<dbReference type="CDD" id="cd12823">
    <property type="entry name" value="Mrs2_Mfm1p-like"/>
    <property type="match status" value="1"/>
</dbReference>
<keyword evidence="3 14" id="KW-0813">Transport</keyword>
<feature type="transmembrane region" description="Helical" evidence="14">
    <location>
        <begin position="323"/>
        <end position="345"/>
    </location>
</feature>
<dbReference type="Pfam" id="PF22099">
    <property type="entry name" value="MRS2-like"/>
    <property type="match status" value="1"/>
</dbReference>
<protein>
    <recommendedName>
        <fullName evidence="14">Magnesium transporter</fullName>
    </recommendedName>
</protein>
<accession>A0A0C7N1S5</accession>
<evidence type="ECO:0000256" key="13">
    <source>
        <dbReference type="ARBA" id="ARBA00038721"/>
    </source>
</evidence>
<dbReference type="GeneID" id="34685374"/>
<keyword evidence="11 14" id="KW-0472">Membrane</keyword>
<keyword evidence="4 14" id="KW-0812">Transmembrane</keyword>
<keyword evidence="6 14" id="KW-0460">Magnesium</keyword>
<name>A0A0C7N1S5_9SACH</name>
<evidence type="ECO:0000256" key="10">
    <source>
        <dbReference type="ARBA" id="ARBA00023128"/>
    </source>
</evidence>